<dbReference type="EMBL" id="CP003418">
    <property type="protein sequence ID" value="AFH48470.1"/>
    <property type="molecule type" value="Genomic_DNA"/>
</dbReference>
<organism evidence="1 2">
    <name type="scientific">Ignavibacterium album (strain DSM 19864 / JCM 16511 / NBRC 101810 / Mat9-16)</name>
    <dbReference type="NCBI Taxonomy" id="945713"/>
    <lineage>
        <taxon>Bacteria</taxon>
        <taxon>Pseudomonadati</taxon>
        <taxon>Ignavibacteriota</taxon>
        <taxon>Ignavibacteria</taxon>
        <taxon>Ignavibacteriales</taxon>
        <taxon>Ignavibacteriaceae</taxon>
        <taxon>Ignavibacterium</taxon>
    </lineage>
</organism>
<evidence type="ECO:0008006" key="3">
    <source>
        <dbReference type="Google" id="ProtNLM"/>
    </source>
</evidence>
<accession>I0AHL3</accession>
<gene>
    <name evidence="1" type="ordered locus">IALB_0758</name>
</gene>
<dbReference type="RefSeq" id="WP_014559626.1">
    <property type="nucleotide sequence ID" value="NC_017464.1"/>
</dbReference>
<evidence type="ECO:0000313" key="1">
    <source>
        <dbReference type="EMBL" id="AFH48470.1"/>
    </source>
</evidence>
<evidence type="ECO:0000313" key="2">
    <source>
        <dbReference type="Proteomes" id="UP000007394"/>
    </source>
</evidence>
<dbReference type="Proteomes" id="UP000007394">
    <property type="component" value="Chromosome"/>
</dbReference>
<name>I0AHL3_IGNAJ</name>
<sequence>MRNKNIIIKLFTIMLLVIVSFAFTSGDGGKKTTYKGNLYAGDSYRFFINNIEMPMNWEGVLADVSIDGREGGRVGDNTFLFSGGFFLSGKTNGTPWANAVASASRIQDYERGTYQFGTTDSRNGIYVLKQSDGDFADSWMEWKDAVALGAYYYDGDGDGQYNPVDLNGNGKWDPTEDRPDLIGDATAWLVIKDSQRPSLRRFIDVTPQGIEVRQSIFGFASKGVTGNMIFVRYSILNTGLVADTLDDVYFGVWADADIGGSVGYTDDLVGCDTTLNAGFTYNDGDDPQWGATPPCFLIDFFQGPIAYVPGVSFTDNNGNGVYDDGVDTPLDTAHNVQGQVRGVKEYPGALNVGLSSFVQYIQSHPTQGDPNTQFEARNYMLGFDKFGNNVDPATWSFGGVFQNGVQLTDTAVIRSLRINPKFMYSGDPVTKNGWLNIGPDDQRQMSNTGPFKLIKGQPVDIVAAYVVGIGQNAANSVTVAKEYDQVAQLLFDTNFPTLPSPPPINYSVKNGSNFIDLTWDTYEQANYLGVDTVLGVERRLQGFYVTAFKTRSKADLVAGQVNSKIVADYQIDNFIKSVYQIAPNGGQNLIIKEANASNRLNPTIYSDPNSGRIRLRLERDPFTNEPFVKGHEYYFAITQYYLNHQVIVPRSGGAYGSVGDYYDPVGSAYEEFETPLIYAIFGEDQYSPAFRGSNGEHVGIADGAALKVLPVDYSQLTGDEYTVEFFEDKDQAAGTPYSPFWRLKNNRTNAVLVDSSKTYDFDTTKYAGKVTEGFVLKIKPITPAIDLDSVSYTPSANKWFLNFNPDNSLGVFYVGRDNPQSSTPKMGIISNAFSDAIRSDRLRKVEIRFGAPNSGKAYRYLNGYSGTNINRFQNTVYAGYVAPSDTVGRGAVGNWNTTTNRANGFVDVPFTAWIVDEKYGEERQLAVGFVEFSSVAGTNPPPGIPDGIWDPGTSSTPSGNETIIIFDAPYDPNGNQIAYTGGAGTNKADILKGYVLNDSNASSDDIKIAASKWFNAMYVVSFKRIDNASFFSEGDKLIIPMKTYPYTSADKFTFKTLFKGQLTEDQQRALFDKVNVFPNPLFGFNPATSYDPANSPDEPFVTFSNLPPDEVTIKIFTLGGTLVRTLNTSDKSSPSSTFLRWNLKNEDGLRVASGLYIAIVSSPKFGEKILKFSIIQPQKQIQQY</sequence>
<dbReference type="HOGENOM" id="CLU_284252_0_0_10"/>
<dbReference type="OrthoDB" id="9807496at2"/>
<dbReference type="STRING" id="945713.IALB_0758"/>
<dbReference type="PATRIC" id="fig|945713.3.peg.760"/>
<proteinExistence type="predicted"/>
<dbReference type="Gene3D" id="2.60.40.4070">
    <property type="match status" value="1"/>
</dbReference>
<dbReference type="AlphaFoldDB" id="I0AHL3"/>
<keyword evidence="2" id="KW-1185">Reference proteome</keyword>
<reference evidence="1 2" key="1">
    <citation type="journal article" date="2012" name="Front. Microbiol.">
        <title>Complete genome of Ignavibacterium album, a metabolically versatile, flagellated, facultative anaerobe from the phylum Chlorobi.</title>
        <authorList>
            <person name="Liu Z."/>
            <person name="Frigaard N.-U."/>
            <person name="Vogl K."/>
            <person name="Iino T."/>
            <person name="Ohkuma M."/>
            <person name="Overmann J."/>
            <person name="Bryant D.A."/>
        </authorList>
    </citation>
    <scope>NUCLEOTIDE SEQUENCE [LARGE SCALE GENOMIC DNA]</scope>
    <source>
        <strain evidence="2">DSM 19864 / JCM 16511 / NBRC 101810 / Mat9-16</strain>
    </source>
</reference>
<protein>
    <recommendedName>
        <fullName evidence="3">T9SS type A sorting domain-containing protein</fullName>
    </recommendedName>
</protein>
<dbReference type="KEGG" id="ial:IALB_0758"/>